<dbReference type="PANTHER" id="PTHR22801:SF63">
    <property type="entry name" value="C-TYPE LECTIN DOMAIN-CONTAINING PROTEIN"/>
    <property type="match status" value="1"/>
</dbReference>
<dbReference type="Pfam" id="PF00059">
    <property type="entry name" value="Lectin_C"/>
    <property type="match status" value="1"/>
</dbReference>
<gene>
    <name evidence="3" type="ORF">DES53_101338</name>
</gene>
<feature type="domain" description="C-type lectin" evidence="2">
    <location>
        <begin position="35"/>
        <end position="134"/>
    </location>
</feature>
<dbReference type="AlphaFoldDB" id="A0A366HTC9"/>
<dbReference type="SUPFAM" id="SSF56436">
    <property type="entry name" value="C-type lectin-like"/>
    <property type="match status" value="1"/>
</dbReference>
<keyword evidence="4" id="KW-1185">Reference proteome</keyword>
<dbReference type="InterPro" id="IPR001304">
    <property type="entry name" value="C-type_lectin-like"/>
</dbReference>
<evidence type="ECO:0000256" key="1">
    <source>
        <dbReference type="SAM" id="SignalP"/>
    </source>
</evidence>
<evidence type="ECO:0000313" key="3">
    <source>
        <dbReference type="EMBL" id="RBP47541.1"/>
    </source>
</evidence>
<dbReference type="PROSITE" id="PS50041">
    <property type="entry name" value="C_TYPE_LECTIN_2"/>
    <property type="match status" value="1"/>
</dbReference>
<dbReference type="PANTHER" id="PTHR22801">
    <property type="entry name" value="LITHOSTATHINE"/>
    <property type="match status" value="1"/>
</dbReference>
<proteinExistence type="predicted"/>
<name>A0A366HTC9_9BACT</name>
<dbReference type="InterPro" id="IPR016187">
    <property type="entry name" value="CTDL_fold"/>
</dbReference>
<evidence type="ECO:0000259" key="2">
    <source>
        <dbReference type="PROSITE" id="PS50041"/>
    </source>
</evidence>
<dbReference type="InterPro" id="IPR016186">
    <property type="entry name" value="C-type_lectin-like/link_sf"/>
</dbReference>
<feature type="chain" id="PRO_5016818424" evidence="1">
    <location>
        <begin position="20"/>
        <end position="152"/>
    </location>
</feature>
<sequence length="152" mass="16773">MIPWIAAVGIFSMMASLHAADPKKAAGIPEDAVYFNGKWYKAYVDGSGWKASQGKCQRLGGQLAIIPNQETQAFLKKLANGRKLMIGASKERSEVWKWIDGSAMTFQAWDRGQPNDVKGNENYVALGPKGGWVDVADSTDWTQGYICEWKAK</sequence>
<dbReference type="Gene3D" id="3.10.100.10">
    <property type="entry name" value="Mannose-Binding Protein A, subunit A"/>
    <property type="match status" value="1"/>
</dbReference>
<dbReference type="CDD" id="cd00037">
    <property type="entry name" value="CLECT"/>
    <property type="match status" value="1"/>
</dbReference>
<feature type="signal peptide" evidence="1">
    <location>
        <begin position="1"/>
        <end position="19"/>
    </location>
</feature>
<protein>
    <submittedName>
        <fullName evidence="3">Lectin-like protein</fullName>
    </submittedName>
</protein>
<dbReference type="InterPro" id="IPR050801">
    <property type="entry name" value="Ca-Dep_Lectins_ImmuneDev"/>
</dbReference>
<dbReference type="RefSeq" id="WP_170156778.1">
    <property type="nucleotide sequence ID" value="NZ_QNRR01000001.1"/>
</dbReference>
<accession>A0A366HTC9</accession>
<organism evidence="3 4">
    <name type="scientific">Roseimicrobium gellanilyticum</name>
    <dbReference type="NCBI Taxonomy" id="748857"/>
    <lineage>
        <taxon>Bacteria</taxon>
        <taxon>Pseudomonadati</taxon>
        <taxon>Verrucomicrobiota</taxon>
        <taxon>Verrucomicrobiia</taxon>
        <taxon>Verrucomicrobiales</taxon>
        <taxon>Verrucomicrobiaceae</taxon>
        <taxon>Roseimicrobium</taxon>
    </lineage>
</organism>
<dbReference type="EMBL" id="QNRR01000001">
    <property type="protein sequence ID" value="RBP47541.1"/>
    <property type="molecule type" value="Genomic_DNA"/>
</dbReference>
<dbReference type="SMART" id="SM00034">
    <property type="entry name" value="CLECT"/>
    <property type="match status" value="1"/>
</dbReference>
<comment type="caution">
    <text evidence="3">The sequence shown here is derived from an EMBL/GenBank/DDBJ whole genome shotgun (WGS) entry which is preliminary data.</text>
</comment>
<dbReference type="Proteomes" id="UP000253426">
    <property type="component" value="Unassembled WGS sequence"/>
</dbReference>
<evidence type="ECO:0000313" key="4">
    <source>
        <dbReference type="Proteomes" id="UP000253426"/>
    </source>
</evidence>
<reference evidence="3 4" key="1">
    <citation type="submission" date="2018-06" db="EMBL/GenBank/DDBJ databases">
        <title>Genomic Encyclopedia of Type Strains, Phase IV (KMG-IV): sequencing the most valuable type-strain genomes for metagenomic binning, comparative biology and taxonomic classification.</title>
        <authorList>
            <person name="Goeker M."/>
        </authorList>
    </citation>
    <scope>NUCLEOTIDE SEQUENCE [LARGE SCALE GENOMIC DNA]</scope>
    <source>
        <strain evidence="3 4">DSM 25532</strain>
    </source>
</reference>
<keyword evidence="1" id="KW-0732">Signal</keyword>